<dbReference type="InterPro" id="IPR017907">
    <property type="entry name" value="Znf_RING_CS"/>
</dbReference>
<evidence type="ECO:0000256" key="3">
    <source>
        <dbReference type="ARBA" id="ARBA00022833"/>
    </source>
</evidence>
<dbReference type="InterPro" id="IPR013083">
    <property type="entry name" value="Znf_RING/FYVE/PHD"/>
</dbReference>
<dbReference type="InterPro" id="IPR001478">
    <property type="entry name" value="PDZ"/>
</dbReference>
<dbReference type="PANTHER" id="PTHR19964">
    <property type="entry name" value="MULTIPLE PDZ DOMAIN PROTEIN"/>
    <property type="match status" value="1"/>
</dbReference>
<dbReference type="AlphaFoldDB" id="A0A6A4SBS3"/>
<name>A0A6A4SBS3_SCOMX</name>
<proteinExistence type="predicted"/>
<dbReference type="EMBL" id="VEVO01000017">
    <property type="protein sequence ID" value="KAF0028102.1"/>
    <property type="molecule type" value="Genomic_DNA"/>
</dbReference>
<dbReference type="InterPro" id="IPR036034">
    <property type="entry name" value="PDZ_sf"/>
</dbReference>
<dbReference type="PROSITE" id="PS50089">
    <property type="entry name" value="ZF_RING_2"/>
    <property type="match status" value="1"/>
</dbReference>
<evidence type="ECO:0000259" key="6">
    <source>
        <dbReference type="PROSITE" id="PS50089"/>
    </source>
</evidence>
<keyword evidence="1" id="KW-0479">Metal-binding</keyword>
<dbReference type="FunFam" id="3.30.40.10:FF:000120">
    <property type="entry name" value="ligand of Numb protein X 2"/>
    <property type="match status" value="1"/>
</dbReference>
<feature type="domain" description="PDZ" evidence="7">
    <location>
        <begin position="274"/>
        <end position="326"/>
    </location>
</feature>
<dbReference type="PANTHER" id="PTHR19964:SF33">
    <property type="entry name" value="LIGAND OF NUMB PROTEIN X 2"/>
    <property type="match status" value="1"/>
</dbReference>
<dbReference type="CDD" id="cd06680">
    <property type="entry name" value="PDZ4_LNX1_2-like"/>
    <property type="match status" value="1"/>
</dbReference>
<dbReference type="FunFam" id="2.30.42.10:FF:000081">
    <property type="entry name" value="Ligand of Numb protein X 2"/>
    <property type="match status" value="1"/>
</dbReference>
<dbReference type="Gene3D" id="2.30.42.10">
    <property type="match status" value="3"/>
</dbReference>
<evidence type="ECO:0000259" key="7">
    <source>
        <dbReference type="PROSITE" id="PS50106"/>
    </source>
</evidence>
<dbReference type="PROSITE" id="PS00518">
    <property type="entry name" value="ZF_RING_1"/>
    <property type="match status" value="1"/>
</dbReference>
<evidence type="ECO:0008006" key="10">
    <source>
        <dbReference type="Google" id="ProtNLM"/>
    </source>
</evidence>
<dbReference type="Gene3D" id="3.30.40.10">
    <property type="entry name" value="Zinc/RING finger domain, C3HC4 (zinc finger)"/>
    <property type="match status" value="1"/>
</dbReference>
<protein>
    <recommendedName>
        <fullName evidence="10">Ligand of Numb protein X 2</fullName>
    </recommendedName>
</protein>
<gene>
    <name evidence="8" type="ORF">F2P81_019189</name>
</gene>
<accession>A0A6A4SBS3</accession>
<dbReference type="PROSITE" id="PS50106">
    <property type="entry name" value="PDZ"/>
    <property type="match status" value="3"/>
</dbReference>
<reference evidence="8 9" key="1">
    <citation type="submission" date="2019-06" db="EMBL/GenBank/DDBJ databases">
        <title>Draft genomes of female and male turbot (Scophthalmus maximus).</title>
        <authorList>
            <person name="Xu H."/>
            <person name="Xu X.-W."/>
            <person name="Shao C."/>
            <person name="Chen S."/>
        </authorList>
    </citation>
    <scope>NUCLEOTIDE SEQUENCE [LARGE SCALE GENOMIC DNA]</scope>
    <source>
        <strain evidence="8">Ysfricsl-2016a</strain>
        <tissue evidence="8">Blood</tissue>
    </source>
</reference>
<evidence type="ECO:0000256" key="5">
    <source>
        <dbReference type="SAM" id="MobiDB-lite"/>
    </source>
</evidence>
<evidence type="ECO:0000313" key="9">
    <source>
        <dbReference type="Proteomes" id="UP000438429"/>
    </source>
</evidence>
<dbReference type="SUPFAM" id="SSF57850">
    <property type="entry name" value="RING/U-box"/>
    <property type="match status" value="1"/>
</dbReference>
<dbReference type="Proteomes" id="UP000438429">
    <property type="component" value="Unassembled WGS sequence"/>
</dbReference>
<dbReference type="GO" id="GO:0008270">
    <property type="term" value="F:zinc ion binding"/>
    <property type="evidence" value="ECO:0007669"/>
    <property type="project" value="UniProtKB-KW"/>
</dbReference>
<dbReference type="Pfam" id="PF00595">
    <property type="entry name" value="PDZ"/>
    <property type="match status" value="2"/>
</dbReference>
<dbReference type="SUPFAM" id="SSF50156">
    <property type="entry name" value="PDZ domain-like"/>
    <property type="match status" value="3"/>
</dbReference>
<dbReference type="CDD" id="cd16780">
    <property type="entry name" value="mRING-HC-C3HC3D_LNX2"/>
    <property type="match status" value="1"/>
</dbReference>
<dbReference type="CDD" id="cd06679">
    <property type="entry name" value="PDZ3_LNX1_2-like"/>
    <property type="match status" value="1"/>
</dbReference>
<evidence type="ECO:0000256" key="4">
    <source>
        <dbReference type="PROSITE-ProRule" id="PRU00175"/>
    </source>
</evidence>
<dbReference type="Pfam" id="PF00097">
    <property type="entry name" value="zf-C3HC4"/>
    <property type="match status" value="1"/>
</dbReference>
<evidence type="ECO:0000313" key="8">
    <source>
        <dbReference type="EMBL" id="KAF0028102.1"/>
    </source>
</evidence>
<feature type="domain" description="PDZ" evidence="7">
    <location>
        <begin position="468"/>
        <end position="554"/>
    </location>
</feature>
<feature type="region of interest" description="Disordered" evidence="5">
    <location>
        <begin position="152"/>
        <end position="209"/>
    </location>
</feature>
<dbReference type="InterPro" id="IPR018957">
    <property type="entry name" value="Znf_C3HC4_RING-type"/>
</dbReference>
<comment type="caution">
    <text evidence="8">The sequence shown here is derived from an EMBL/GenBank/DDBJ whole genome shotgun (WGS) entry which is preliminary data.</text>
</comment>
<organism evidence="8 9">
    <name type="scientific">Scophthalmus maximus</name>
    <name type="common">Turbot</name>
    <name type="synonym">Psetta maxima</name>
    <dbReference type="NCBI Taxonomy" id="52904"/>
    <lineage>
        <taxon>Eukaryota</taxon>
        <taxon>Metazoa</taxon>
        <taxon>Chordata</taxon>
        <taxon>Craniata</taxon>
        <taxon>Vertebrata</taxon>
        <taxon>Euteleostomi</taxon>
        <taxon>Actinopterygii</taxon>
        <taxon>Neopterygii</taxon>
        <taxon>Teleostei</taxon>
        <taxon>Neoteleostei</taxon>
        <taxon>Acanthomorphata</taxon>
        <taxon>Carangaria</taxon>
        <taxon>Pleuronectiformes</taxon>
        <taxon>Pleuronectoidei</taxon>
        <taxon>Scophthalmidae</taxon>
        <taxon>Scophthalmus</taxon>
    </lineage>
</organism>
<dbReference type="SMART" id="SM00184">
    <property type="entry name" value="RING"/>
    <property type="match status" value="1"/>
</dbReference>
<evidence type="ECO:0000256" key="1">
    <source>
        <dbReference type="ARBA" id="ARBA00022723"/>
    </source>
</evidence>
<sequence length="558" mass="60802">MGSPGSEVGLAGPVEPALEALCPECGQIHRSRENHLYNYRLEVDDDLVCHICLQPLVQPLDTPCGHTFCARCLRSFLQERDFCPLDRTRLQLQACRRSSILVHKLLDKLSVSCPLTPVCSLSMPRCDLEAHLKHRCPGTRCQQTIVDGPRCDSGDERAMVTSPPRSPRSPQTDLRDGTPSPPSGPTNACSNGPVWTDDAGLDNPAFEESTEEDSVLGLECVVPRVKRPLSNPCIHLLRSVSSTSSGWDCPESPPLSAEEGCVKLPSLPEGEITAIEVHRANPYVELGISIVGGNETPLINIVIQEVYRDGVIARDGRLLAGDQILQDLSQCVSCKEKHITVKKEPHESLGMTVAGGRGSKSGELPIFVTSVQPHGCLSRDRRIKRGDVLLSINGQDLTYLSHSEAVGTLKASAASPSVQLRVLEVSMVEEHEHDELLPHTHDSDFDANWSPSWVMWLGLPSYLHSSHEIVLRRSHPGSWGFSIVGGYEESHGNQAFFIKTIVLGTPAYYDGRLKCGDMIVAVNGLSTAGMSHSALVPMLKEQRSRVALTVVSWPGSLV</sequence>
<dbReference type="SMART" id="SM00228">
    <property type="entry name" value="PDZ"/>
    <property type="match status" value="3"/>
</dbReference>
<dbReference type="InterPro" id="IPR001841">
    <property type="entry name" value="Znf_RING"/>
</dbReference>
<keyword evidence="3" id="KW-0862">Zinc</keyword>
<feature type="domain" description="PDZ" evidence="7">
    <location>
        <begin position="338"/>
        <end position="424"/>
    </location>
</feature>
<keyword evidence="2 4" id="KW-0863">Zinc-finger</keyword>
<feature type="domain" description="RING-type" evidence="6">
    <location>
        <begin position="49"/>
        <end position="87"/>
    </location>
</feature>
<evidence type="ECO:0000256" key="2">
    <source>
        <dbReference type="ARBA" id="ARBA00022771"/>
    </source>
</evidence>
<dbReference type="GO" id="GO:0004842">
    <property type="term" value="F:ubiquitin-protein transferase activity"/>
    <property type="evidence" value="ECO:0007669"/>
    <property type="project" value="TreeGrafter"/>
</dbReference>
<dbReference type="InterPro" id="IPR051342">
    <property type="entry name" value="PDZ_scaffold"/>
</dbReference>